<proteinExistence type="predicted"/>
<reference evidence="3" key="2">
    <citation type="submission" date="2021-04" db="EMBL/GenBank/DDBJ databases">
        <authorList>
            <person name="Gilroy R."/>
        </authorList>
    </citation>
    <scope>NUCLEOTIDE SEQUENCE</scope>
    <source>
        <strain evidence="3">ChiHejej3B27-2180</strain>
    </source>
</reference>
<evidence type="ECO:0000259" key="2">
    <source>
        <dbReference type="PROSITE" id="PS51099"/>
    </source>
</evidence>
<dbReference type="CDD" id="cd05563">
    <property type="entry name" value="PTS_IIB_ascorbate"/>
    <property type="match status" value="1"/>
</dbReference>
<dbReference type="Pfam" id="PF02302">
    <property type="entry name" value="PTS_IIB"/>
    <property type="match status" value="1"/>
</dbReference>
<dbReference type="InterPro" id="IPR003501">
    <property type="entry name" value="PTS_EIIB_2/3"/>
</dbReference>
<comment type="caution">
    <text evidence="3">The sequence shown here is derived from an EMBL/GenBank/DDBJ whole genome shotgun (WGS) entry which is preliminary data.</text>
</comment>
<gene>
    <name evidence="3" type="ORF">H9876_03485</name>
</gene>
<accession>A0A9D1U419</accession>
<feature type="domain" description="PTS EIIB type-2" evidence="2">
    <location>
        <begin position="1"/>
        <end position="92"/>
    </location>
</feature>
<sequence>MASALVTCRNGMGTSTMMTVQVRNVASKNGWDLDVSHSSLDGVGSFNGDVVIALNDVAADLEKEYPNKKIIGIKNMMDANEIEAKLKPIMEG</sequence>
<dbReference type="SUPFAM" id="SSF52794">
    <property type="entry name" value="PTS system IIB component-like"/>
    <property type="match status" value="1"/>
</dbReference>
<reference evidence="3" key="1">
    <citation type="journal article" date="2021" name="PeerJ">
        <title>Extensive microbial diversity within the chicken gut microbiome revealed by metagenomics and culture.</title>
        <authorList>
            <person name="Gilroy R."/>
            <person name="Ravi A."/>
            <person name="Getino M."/>
            <person name="Pursley I."/>
            <person name="Horton D.L."/>
            <person name="Alikhan N.F."/>
            <person name="Baker D."/>
            <person name="Gharbi K."/>
            <person name="Hall N."/>
            <person name="Watson M."/>
            <person name="Adriaenssens E.M."/>
            <person name="Foster-Nyarko E."/>
            <person name="Jarju S."/>
            <person name="Secka A."/>
            <person name="Antonio M."/>
            <person name="Oren A."/>
            <person name="Chaudhuri R.R."/>
            <person name="La Ragione R."/>
            <person name="Hildebrand F."/>
            <person name="Pallen M.J."/>
        </authorList>
    </citation>
    <scope>NUCLEOTIDE SEQUENCE</scope>
    <source>
        <strain evidence="3">ChiHejej3B27-2180</strain>
    </source>
</reference>
<dbReference type="GO" id="GO:0008982">
    <property type="term" value="F:protein-N(PI)-phosphohistidine-sugar phosphotransferase activity"/>
    <property type="evidence" value="ECO:0007669"/>
    <property type="project" value="InterPro"/>
</dbReference>
<name>A0A9D1U419_9LACO</name>
<dbReference type="GO" id="GO:0009401">
    <property type="term" value="P:phosphoenolpyruvate-dependent sugar phosphotransferase system"/>
    <property type="evidence" value="ECO:0007669"/>
    <property type="project" value="InterPro"/>
</dbReference>
<evidence type="ECO:0000313" key="4">
    <source>
        <dbReference type="Proteomes" id="UP000886878"/>
    </source>
</evidence>
<keyword evidence="1" id="KW-0808">Transferase</keyword>
<keyword evidence="3" id="KW-0813">Transport</keyword>
<evidence type="ECO:0000313" key="3">
    <source>
        <dbReference type="EMBL" id="HIW70425.1"/>
    </source>
</evidence>
<organism evidence="3 4">
    <name type="scientific">Candidatus Limosilactobacillus merdipullorum</name>
    <dbReference type="NCBI Taxonomy" id="2838653"/>
    <lineage>
        <taxon>Bacteria</taxon>
        <taxon>Bacillati</taxon>
        <taxon>Bacillota</taxon>
        <taxon>Bacilli</taxon>
        <taxon>Lactobacillales</taxon>
        <taxon>Lactobacillaceae</taxon>
        <taxon>Limosilactobacillus</taxon>
    </lineage>
</organism>
<dbReference type="EMBL" id="DXGK01000068">
    <property type="protein sequence ID" value="HIW70425.1"/>
    <property type="molecule type" value="Genomic_DNA"/>
</dbReference>
<dbReference type="InterPro" id="IPR013011">
    <property type="entry name" value="PTS_EIIB_2"/>
</dbReference>
<keyword evidence="3" id="KW-0762">Sugar transport</keyword>
<dbReference type="Gene3D" id="3.40.50.2300">
    <property type="match status" value="1"/>
</dbReference>
<dbReference type="InterPro" id="IPR036095">
    <property type="entry name" value="PTS_EIIB-like_sf"/>
</dbReference>
<dbReference type="PROSITE" id="PS51099">
    <property type="entry name" value="PTS_EIIB_TYPE_2"/>
    <property type="match status" value="1"/>
</dbReference>
<protein>
    <submittedName>
        <fullName evidence="3">PTS sugar transporter subunit IIB</fullName>
    </submittedName>
</protein>
<evidence type="ECO:0000256" key="1">
    <source>
        <dbReference type="ARBA" id="ARBA00022679"/>
    </source>
</evidence>
<dbReference type="Proteomes" id="UP000886878">
    <property type="component" value="Unassembled WGS sequence"/>
</dbReference>
<dbReference type="AlphaFoldDB" id="A0A9D1U419"/>